<feature type="domain" description="Fibronectin type-III" evidence="23">
    <location>
        <begin position="1804"/>
        <end position="1903"/>
    </location>
</feature>
<evidence type="ECO:0000256" key="10">
    <source>
        <dbReference type="ARBA" id="ARBA00023136"/>
    </source>
</evidence>
<dbReference type="EMBL" id="WNYA01000003">
    <property type="protein sequence ID" value="KAG8584399.1"/>
    <property type="molecule type" value="Genomic_DNA"/>
</dbReference>
<dbReference type="PROSITE" id="PS01248">
    <property type="entry name" value="EGF_LAM_1"/>
    <property type="match status" value="3"/>
</dbReference>
<feature type="disulfide bond" evidence="19">
    <location>
        <begin position="842"/>
        <end position="854"/>
    </location>
</feature>
<dbReference type="GO" id="GO:0001917">
    <property type="term" value="C:photoreceptor inner segment"/>
    <property type="evidence" value="ECO:0007669"/>
    <property type="project" value="UniProtKB-SubCell"/>
</dbReference>
<dbReference type="SUPFAM" id="SSF49899">
    <property type="entry name" value="Concanavalin A-like lectins/glucanases"/>
    <property type="match status" value="1"/>
</dbReference>
<dbReference type="GO" id="GO:0007605">
    <property type="term" value="P:sensory perception of sound"/>
    <property type="evidence" value="ECO:0007669"/>
    <property type="project" value="UniProtKB-KW"/>
</dbReference>
<dbReference type="InterPro" id="IPR036116">
    <property type="entry name" value="FN3_sf"/>
</dbReference>
<dbReference type="Proteomes" id="UP000824782">
    <property type="component" value="Unassembled WGS sequence"/>
</dbReference>
<feature type="disulfide bond" evidence="19">
    <location>
        <begin position="760"/>
        <end position="769"/>
    </location>
</feature>
<feature type="domain" description="Laminin EGF-like" evidence="22">
    <location>
        <begin position="637"/>
        <end position="684"/>
    </location>
</feature>
<dbReference type="PRINTS" id="PR00011">
    <property type="entry name" value="EGFLAMININ"/>
</dbReference>
<evidence type="ECO:0000256" key="18">
    <source>
        <dbReference type="ARBA" id="ARBA00082367"/>
    </source>
</evidence>
<feature type="domain" description="Laminin EGF-like" evidence="22">
    <location>
        <begin position="790"/>
        <end position="841"/>
    </location>
</feature>
<feature type="domain" description="Fibronectin type-III" evidence="23">
    <location>
        <begin position="2835"/>
        <end position="2941"/>
    </location>
</feature>
<comment type="caution">
    <text evidence="25">The sequence shown here is derived from an EMBL/GenBank/DDBJ whole genome shotgun (WGS) entry which is preliminary data.</text>
</comment>
<evidence type="ECO:0000256" key="11">
    <source>
        <dbReference type="ARBA" id="ARBA00023157"/>
    </source>
</evidence>
<evidence type="ECO:0000256" key="3">
    <source>
        <dbReference type="ARBA" id="ARBA00004613"/>
    </source>
</evidence>
<feature type="domain" description="Fibronectin type-III" evidence="23">
    <location>
        <begin position="3032"/>
        <end position="3119"/>
    </location>
</feature>
<dbReference type="CDD" id="cd00063">
    <property type="entry name" value="FN3"/>
    <property type="match status" value="21"/>
</dbReference>
<feature type="domain" description="Laminin EGF-like" evidence="22">
    <location>
        <begin position="685"/>
        <end position="736"/>
    </location>
</feature>
<dbReference type="FunFam" id="2.60.40.10:FF:000819">
    <property type="entry name" value="Usherin"/>
    <property type="match status" value="1"/>
</dbReference>
<dbReference type="CDD" id="cd00055">
    <property type="entry name" value="EGF_Lam"/>
    <property type="match status" value="9"/>
</dbReference>
<keyword evidence="12" id="KW-0325">Glycoprotein</keyword>
<dbReference type="FunFam" id="2.60.40.10:FF:001023">
    <property type="entry name" value="usherin"/>
    <property type="match status" value="1"/>
</dbReference>
<comment type="caution">
    <text evidence="19">Lacks conserved residue(s) required for the propagation of feature annotation.</text>
</comment>
<proteinExistence type="predicted"/>
<dbReference type="Pfam" id="PF00041">
    <property type="entry name" value="fn3"/>
    <property type="match status" value="12"/>
</dbReference>
<feature type="compositionally biased region" description="Polar residues" evidence="20">
    <location>
        <begin position="3484"/>
        <end position="3495"/>
    </location>
</feature>
<keyword evidence="7" id="KW-0732">Signal</keyword>
<feature type="disulfide bond" evidence="19">
    <location>
        <begin position="893"/>
        <end position="905"/>
    </location>
</feature>
<feature type="disulfide bond" evidence="19">
    <location>
        <begin position="555"/>
        <end position="564"/>
    </location>
</feature>
<dbReference type="FunFam" id="2.10.25.10:FF:000090">
    <property type="entry name" value="laminin subunit alpha"/>
    <property type="match status" value="4"/>
</dbReference>
<feature type="disulfide bond" evidence="19">
    <location>
        <begin position="876"/>
        <end position="890"/>
    </location>
</feature>
<feature type="domain" description="Laminin EGF-like" evidence="22">
    <location>
        <begin position="842"/>
        <end position="892"/>
    </location>
</feature>
<feature type="domain" description="Fibronectin type-III" evidence="23">
    <location>
        <begin position="2002"/>
        <end position="2102"/>
    </location>
</feature>
<dbReference type="FunFam" id="2.10.25.10:FF:000388">
    <property type="entry name" value="Laminin subunit alpha"/>
    <property type="match status" value="1"/>
</dbReference>
<dbReference type="InterPro" id="IPR013783">
    <property type="entry name" value="Ig-like_fold"/>
</dbReference>
<dbReference type="SMART" id="SM00181">
    <property type="entry name" value="EGF"/>
    <property type="match status" value="3"/>
</dbReference>
<evidence type="ECO:0000256" key="13">
    <source>
        <dbReference type="ARBA" id="ARBA00023273"/>
    </source>
</evidence>
<feature type="disulfide bond" evidence="19">
    <location>
        <begin position="895"/>
        <end position="912"/>
    </location>
</feature>
<evidence type="ECO:0000256" key="7">
    <source>
        <dbReference type="ARBA" id="ARBA00022729"/>
    </source>
</evidence>
<feature type="region of interest" description="Disordered" evidence="20">
    <location>
        <begin position="3473"/>
        <end position="3495"/>
    </location>
</feature>
<dbReference type="SUPFAM" id="SSF49265">
    <property type="entry name" value="Fibronectin type III"/>
    <property type="match status" value="15"/>
</dbReference>
<keyword evidence="8" id="KW-0677">Repeat</keyword>
<evidence type="ECO:0000256" key="15">
    <source>
        <dbReference type="ARBA" id="ARBA00023305"/>
    </source>
</evidence>
<keyword evidence="6" id="KW-0716">Sensory transduction</keyword>
<name>A0AAV7CI39_ENGPU</name>
<feature type="domain" description="Fibronectin type-III" evidence="23">
    <location>
        <begin position="2646"/>
        <end position="2746"/>
    </location>
</feature>
<accession>A0AAV7CI39</accession>
<feature type="domain" description="Fibronectin type-III" evidence="23">
    <location>
        <begin position="1284"/>
        <end position="1373"/>
    </location>
</feature>
<dbReference type="FunFam" id="2.60.40.10:FF:001379">
    <property type="entry name" value="Usherin"/>
    <property type="match status" value="1"/>
</dbReference>
<dbReference type="PROSITE" id="PS50853">
    <property type="entry name" value="FN3"/>
    <property type="match status" value="19"/>
</dbReference>
<dbReference type="InterPro" id="IPR002049">
    <property type="entry name" value="LE_dom"/>
</dbReference>
<feature type="domain" description="Fibronectin type-III" evidence="23">
    <location>
        <begin position="3211"/>
        <end position="3308"/>
    </location>
</feature>
<feature type="domain" description="Fibronectin type-III" evidence="23">
    <location>
        <begin position="1716"/>
        <end position="1803"/>
    </location>
</feature>
<evidence type="ECO:0000256" key="5">
    <source>
        <dbReference type="ARBA" id="ARBA00022525"/>
    </source>
</evidence>
<evidence type="ECO:0000259" key="22">
    <source>
        <dbReference type="PROSITE" id="PS50027"/>
    </source>
</evidence>
<organism evidence="25 26">
    <name type="scientific">Engystomops pustulosus</name>
    <name type="common">Tungara frog</name>
    <name type="synonym">Physalaemus pustulosus</name>
    <dbReference type="NCBI Taxonomy" id="76066"/>
    <lineage>
        <taxon>Eukaryota</taxon>
        <taxon>Metazoa</taxon>
        <taxon>Chordata</taxon>
        <taxon>Craniata</taxon>
        <taxon>Vertebrata</taxon>
        <taxon>Euteleostomi</taxon>
        <taxon>Amphibia</taxon>
        <taxon>Batrachia</taxon>
        <taxon>Anura</taxon>
        <taxon>Neobatrachia</taxon>
        <taxon>Hyloidea</taxon>
        <taxon>Leptodactylidae</taxon>
        <taxon>Leiuperinae</taxon>
        <taxon>Engystomops</taxon>
    </lineage>
</organism>
<evidence type="ECO:0000256" key="9">
    <source>
        <dbReference type="ARBA" id="ARBA00022740"/>
    </source>
</evidence>
<dbReference type="Pfam" id="PF00055">
    <property type="entry name" value="Laminin_N"/>
    <property type="match status" value="1"/>
</dbReference>
<feature type="disulfide bond" evidence="19">
    <location>
        <begin position="637"/>
        <end position="649"/>
    </location>
</feature>
<evidence type="ECO:0000256" key="17">
    <source>
        <dbReference type="ARBA" id="ARBA00080960"/>
    </source>
</evidence>
<evidence type="ECO:0000256" key="19">
    <source>
        <dbReference type="PROSITE-ProRule" id="PRU00460"/>
    </source>
</evidence>
<keyword evidence="21" id="KW-0812">Transmembrane</keyword>
<evidence type="ECO:0000256" key="6">
    <source>
        <dbReference type="ARBA" id="ARBA00022606"/>
    </source>
</evidence>
<dbReference type="GO" id="GO:0007601">
    <property type="term" value="P:visual perception"/>
    <property type="evidence" value="ECO:0007669"/>
    <property type="project" value="UniProtKB-KW"/>
</dbReference>
<dbReference type="InterPro" id="IPR006558">
    <property type="entry name" value="LamG-like"/>
</dbReference>
<dbReference type="Gene3D" id="2.10.25.10">
    <property type="entry name" value="Laminin"/>
    <property type="match status" value="9"/>
</dbReference>
<keyword evidence="15" id="KW-0844">Vision</keyword>
<dbReference type="PROSITE" id="PS51117">
    <property type="entry name" value="LAMININ_NTER"/>
    <property type="match status" value="1"/>
</dbReference>
<feature type="domain" description="Fibronectin type-III" evidence="23">
    <location>
        <begin position="1618"/>
        <end position="1712"/>
    </location>
</feature>
<dbReference type="InterPro" id="IPR000742">
    <property type="entry name" value="EGF"/>
</dbReference>
<comment type="subcellular location">
    <subcellularLocation>
        <location evidence="1">Cell projection</location>
        <location evidence="1">Stereocilium membrane</location>
    </subcellularLocation>
    <subcellularLocation>
        <location evidence="2">Photoreceptor inner segment</location>
    </subcellularLocation>
    <subcellularLocation>
        <location evidence="3">Secreted</location>
    </subcellularLocation>
</comment>
<evidence type="ECO:0000256" key="20">
    <source>
        <dbReference type="SAM" id="MobiDB-lite"/>
    </source>
</evidence>
<feature type="domain" description="Fibronectin type-III" evidence="23">
    <location>
        <begin position="1168"/>
        <end position="1283"/>
    </location>
</feature>
<feature type="disulfide bond" evidence="19">
    <location>
        <begin position="658"/>
        <end position="667"/>
    </location>
</feature>
<dbReference type="SMART" id="SM00180">
    <property type="entry name" value="EGF_Lam"/>
    <property type="match status" value="9"/>
</dbReference>
<keyword evidence="26" id="KW-1185">Reference proteome</keyword>
<evidence type="ECO:0000259" key="24">
    <source>
        <dbReference type="PROSITE" id="PS51117"/>
    </source>
</evidence>
<dbReference type="InterPro" id="IPR008211">
    <property type="entry name" value="Laminin_N"/>
</dbReference>
<dbReference type="InterPro" id="IPR050713">
    <property type="entry name" value="RTP_Phos/Ushers"/>
</dbReference>
<feature type="domain" description="Fibronectin type-III" evidence="23">
    <location>
        <begin position="1084"/>
        <end position="1167"/>
    </location>
</feature>
<dbReference type="FunFam" id="2.60.40.10:FF:001211">
    <property type="entry name" value="Usherin"/>
    <property type="match status" value="1"/>
</dbReference>
<feature type="disulfide bond" evidence="19">
    <location>
        <begin position="914"/>
        <end position="923"/>
    </location>
</feature>
<feature type="transmembrane region" description="Helical" evidence="21">
    <location>
        <begin position="3441"/>
        <end position="3463"/>
    </location>
</feature>
<feature type="domain" description="Fibronectin type-III" evidence="23">
    <location>
        <begin position="3310"/>
        <end position="3418"/>
    </location>
</feature>
<dbReference type="Gene3D" id="2.60.40.10">
    <property type="entry name" value="Immunoglobulins"/>
    <property type="match status" value="22"/>
</dbReference>
<reference evidence="25" key="1">
    <citation type="thesis" date="2020" institute="ProQuest LLC" country="789 East Eisenhower Parkway, Ann Arbor, MI, USA">
        <title>Comparative Genomics and Chromosome Evolution.</title>
        <authorList>
            <person name="Mudd A.B."/>
        </authorList>
    </citation>
    <scope>NUCLEOTIDE SEQUENCE</scope>
    <source>
        <strain evidence="25">237g6f4</strain>
        <tissue evidence="25">Blood</tissue>
    </source>
</reference>
<dbReference type="SMART" id="SM00136">
    <property type="entry name" value="LamNT"/>
    <property type="match status" value="1"/>
</dbReference>
<dbReference type="FunFam" id="2.10.25.10:FF:000224">
    <property type="entry name" value="Usherin"/>
    <property type="match status" value="1"/>
</dbReference>
<evidence type="ECO:0000256" key="14">
    <source>
        <dbReference type="ARBA" id="ARBA00023292"/>
    </source>
</evidence>
<dbReference type="GO" id="GO:0048513">
    <property type="term" value="P:animal organ development"/>
    <property type="evidence" value="ECO:0007669"/>
    <property type="project" value="UniProtKB-ARBA"/>
</dbReference>
<evidence type="ECO:0000313" key="26">
    <source>
        <dbReference type="Proteomes" id="UP000824782"/>
    </source>
</evidence>
<feature type="domain" description="Laminin EGF-like" evidence="22">
    <location>
        <begin position="893"/>
        <end position="943"/>
    </location>
</feature>
<feature type="compositionally biased region" description="Polar residues" evidence="20">
    <location>
        <begin position="3420"/>
        <end position="3429"/>
    </location>
</feature>
<dbReference type="FunFam" id="2.60.40.10:FF:001030">
    <property type="entry name" value="Usherin"/>
    <property type="match status" value="1"/>
</dbReference>
<feature type="domain" description="Fibronectin type-III" evidence="23">
    <location>
        <begin position="1510"/>
        <end position="1614"/>
    </location>
</feature>
<keyword evidence="21" id="KW-1133">Transmembrane helix</keyword>
<evidence type="ECO:0000256" key="4">
    <source>
        <dbReference type="ARBA" id="ARBA00022475"/>
    </source>
</evidence>
<dbReference type="GO" id="GO:0060171">
    <property type="term" value="C:stereocilium membrane"/>
    <property type="evidence" value="ECO:0007669"/>
    <property type="project" value="UniProtKB-SubCell"/>
</dbReference>
<dbReference type="GO" id="GO:0005576">
    <property type="term" value="C:extracellular region"/>
    <property type="evidence" value="ECO:0007669"/>
    <property type="project" value="UniProtKB-SubCell"/>
</dbReference>
<feature type="domain" description="Laminin EGF-like" evidence="22">
    <location>
        <begin position="502"/>
        <end position="584"/>
    </location>
</feature>
<evidence type="ECO:0000256" key="2">
    <source>
        <dbReference type="ARBA" id="ARBA00004437"/>
    </source>
</evidence>
<keyword evidence="13" id="KW-0966">Cell projection</keyword>
<keyword evidence="9" id="KW-1009">Hearing</keyword>
<feature type="disulfide bond" evidence="19">
    <location>
        <begin position="608"/>
        <end position="617"/>
    </location>
</feature>
<dbReference type="FunFam" id="2.60.40.10:FF:001099">
    <property type="entry name" value="Usherin"/>
    <property type="match status" value="1"/>
</dbReference>
<dbReference type="PROSITE" id="PS00022">
    <property type="entry name" value="EGF_1"/>
    <property type="match status" value="1"/>
</dbReference>
<dbReference type="FunFam" id="2.10.25.10:FF:000094">
    <property type="entry name" value="Laminin subunit alpha-2"/>
    <property type="match status" value="1"/>
</dbReference>
<dbReference type="Gene3D" id="2.60.120.260">
    <property type="entry name" value="Galactose-binding domain-like"/>
    <property type="match status" value="1"/>
</dbReference>
<evidence type="ECO:0000256" key="21">
    <source>
        <dbReference type="SAM" id="Phobius"/>
    </source>
</evidence>
<feature type="domain" description="Fibronectin type-III" evidence="23">
    <location>
        <begin position="2545"/>
        <end position="2645"/>
    </location>
</feature>
<evidence type="ECO:0000259" key="23">
    <source>
        <dbReference type="PROSITE" id="PS50853"/>
    </source>
</evidence>
<feature type="disulfide bond" evidence="19">
    <location>
        <begin position="844"/>
        <end position="861"/>
    </location>
</feature>
<sequence length="3599" mass="398712">MVEAQGLFPELENIALYKPIYTDPPNATCGIPKRSVFCQSDVNFQSIQTCTQRLCIQDCPYRAASPGFQQLLTGDLGPCVRQDKVNLRPRSGNYSNSFIFYDHKDCVVTASPLRFGSSFTLAVWLKPEQDGEMCVIEKSADGQIVFRLTISETESAFYYRTVNGLQPPIKVMTRGRFPARQWIHLAVQVSSDQFIGWMQDFRLYQEAITNREILEVFSEKFLQVPIQSDCRCPGSHPRLHLPDGRSCLPNGVSNTTKDRVLRLNRDAHPVSYMNDNDLQTAWVSSILSTSDFDAGLNITVDLSNGQYQIFYVTIQFYSPMPKALKIQRQKNRNSLWEDWQYFASDCQNFGMENNGFLETPSSVNCLQFPRETPYSDGNVTLSLLTPEPNHRPGYNDFYKNQDLQEFVKASLVRIQFIGQYHTLESNGSFRHRYYGIREITISGRCNCHGHANSCDTSVSPYKCLCDTESFTDGDKCDRCAPLYNDKPFRQGDHVHAYGCVPCRCHNHSSSCHYDASVDPHPDDHHRGGGGVCDDCSHNTAGNYTSVLQLGGQCRCKVNVGGRRCDQCKDGYYNLQESNPDGCQPCHCNTSGTINGSHDCHRNTGQCQCKAHVTGPRCDGCRLGFRGDASGAQRCIQCTCSPYGAINHFCNPSSGQCKCRENVGGADCDTCIDNYYGLDADGCKPCECHTEGIIPGTVCDAVTGQCVCQRNVGGRRCDECSEGYYKSTQNGSTSCLPCRCDRSGAVNGSQSCDQSTGQCVCKASVTGRRCSTCSDHTYNLSSENSRGCQDCNCDPNGTVQGSTCDPVHGQCQCLPNYQGRRCAQCKPGFHISSDRSSLGCVPCDCHPRGSTNATCDDMTGQCYCQDSSLTGLKCDQCRETFFGFDSDTGRCQPCSCHPAGAVTTSCHAVTGQCLCKELVSGRSCSHCAEGSSSLDGRNPYGCSSSPSQQPPPRGHVVNSTTIILTWSPPDSPNTNRIDYVLSRDGLGIYESTDFYPYGVVIRHELYMRGVHQTLERRVFHASGWLNPQPVVESENENALTPPVTHAAITNLEPNTEYEFCIVTSNMAGSIASEWCSALTDPVYMPPPSVIPLSSDSLNVTWEKPGNNFARGEVTGYTINMVLYVAESHEVYYEVTGLEAYQDYIFTVTLCNKIGCVTSKHSSGRTLASAPQEIKPPQVEGIDSTVMKITWSAPLKLNGPSPLYQLERIEPSLTIQDQTSFIKGVRCPGHGYVRFPPSSLPGNTYFTGVLTGLVPFTNYAVTLSVCTLSGCSEDSGVLNITTLQEAPGDVLPPSAESYPSSLYLHWSPPKNPNGVISQYMLYMDGVQIHTGKETGYNISALAPFTTHRFLLSACTVVGCTNSSQVTLTTAQLSPEYVAPPVLRVLDSTRIHIQWNEPDIVNGILERYMLHLSENMDNVSLWSTIYNSTELFLDYTLQGLTPGTKYFIKLSVSVITSYGLYMDGILMQNSSRQSYFVDGLSPWSKHSFRLRACTAKGCALGEKIEAYTQESEPEGNVAVHVNINGPKEVQLKWRGPEKPNGRMTYDVIFNGLFYEKEGDEIRSITNSSRILYRSQERDEWVLVDGLVPFSTYTIKVNASNSQGHVTSAPIVITMPPGAPDGVLPPRLSSANPTSLQVVWSSPVRNNAPGLPHYRLQMRSTNPTNKITDEFSGPSASFTYTIKNLQPYTMYELRSIASNVYGDTYSQWINVTTEQDKPGSIDPPRPSHVKSRSITITWKHPTKANGIITHYNIYQNGSPEVTVPGNRTSHSFHNLTPYTSYLYQLEGCTSAGCSLSKESLVMETLPDAPSGVLPPDLYSDSPTSVIIRWKLPLHPHGVIESFSIERRLIGTELIDIIATVPGSHPMEYIDQASDINPWKMYEYRMVVSTFNGGTNYSDWVEVTTRPSRPVGVQPPEVTILGPYTAKVTWRPPLRPNGDIISYEIRMPDPRILLTDPALMSYIMTGLIPYSNYSVTLVVCSGGGSYHGGCTESPPTHVTTHSAPPEGVRPLSVIPVSETFIAVSWQPPLRPNGPDIRYELLRRTILQPLTSNPPEDLNLWQNIYSGTQWFCEDKGLSRYTFYEYKLIVYNSVGYTSSPEVVGKTLPGPPIRGSHLTVKPVNHTAIEASWTRPCKSVEVRWSPPEEPNGIILGYELRRRHERPCNSRRKLSLEEKGPFCFFIKCKKGEDICGGQCYDPLQQVCCHDVLHGRQDGYECCAQDYIASIDNTSRICCGGQVHVVKPDHRCCGGYYVKLHAGEVCCYNKTENRVSIGDGDSCCGDKPYSMDGTQICCGGSLWDGFAQRCCGGRITPPGFICCGDEQEGSMYRESLGLQPYTKYLFSLTACTSVGCNSSDVASGCTSQAPPQGIWQDPRHVTINSSALELYWREPEKPNGMISEYRLIRDGAVISTRSGDGLDFTDVGLQPNSSYFYQLEARNEAGSNISNVYVVDTPPETPRKIPVPYNITVLGPYSAFLAWDYPGVYDPSIALDFNVLLNAGRSDAQMQPAGENRFIILEDLVPGAQYSLRVQACQLGSCGVGGSAYMVTAEAAPEDLDPPTLFAVGPHAITITWKAPKRPNGFITQYIIYRCLAGGHENKTSFPLSGGVLEYTDISEDLRPHTHYKYSITAQNSAGYLESSWSIVRTGEASPEGLDPPTAEAASAYSVRLTWTPPRRPHGIITQYIIMYQEIPRGSAPETFFGSTITVSGTSYQATVFGLHPFTTYNISIKASNSAGTVSSTWTSIKTWEAAPSGLNFTVDKTENGRALLLRWSHPERTNGALTMFNVYSDGNLEYSGLSQQFLLRRLESFTVYTLVLEACTAAGCTQTFPHRVQTDEASPVSQLPPQIKALNATHILLSWSPPVQPNGKIIQYDIMKRSGQETSATNRRNMAENLVFKELNTEPMVFTYTDGGLKPWTDYEYKIRAWNSVGYTDSEWTVGQTSQAAPTFILPPKLLYDTQNPNHITIHWTKPEEDNGKILYYKLQKNNITLPFNFDFATLNYTDEDLLPYSEYTYSIEACTVGGCTISDRTHIRTLEGPPDGLNPPRAEALGATEVNVTWSPPSILNGEITKYMVKIDNETYFAGTRLSMVISNLQPFMMYNVSLVACTNGGCASSSSTLVKTKEDRPLYMKEPSFLVTSAQSIKISWQGPEKPNGEIKNYTLHRDGQLIYTGLDTHYHDYGLEPGTEYTYTIQASNIQGSCTSSPASIKTQPSSPSGMETPKLLAKSPYEMLVSWRAPLKSNGPIHNYTLHIHHPVEMKDVQYTFNNSLQNDHSYVIKDLKPYTQYEARVEACTPLGCAVSEWMTSHTLEAPPESQPAPLIDVQKNTKAPLLAWNGPHQPNGKIIRYDVYRRRIYDPQEMLTAELVFNGSSLSFQDVDLLPYTEYEYQSSTNGQLKEFVLTERGHRMYSGLDSSVHIQKTTDKTPEQSNPSTKNGMETKASAIYTELWFILVMALLALLLLAILLSLILQKKLTKNPYPRERPPLVPLQQRMSPGSAYSESDTYTGMSDIKISGVETHSSHNTMVVRKTSQSQISHSFSQNSLYRSASQLIASHDKKSIVDSSIWDSAIQGHDSGMFMDDEDLTSTIKSFSTVTKQHTAFTDTPL</sequence>
<dbReference type="Pfam" id="PF00053">
    <property type="entry name" value="EGF_laminin"/>
    <property type="match status" value="9"/>
</dbReference>
<feature type="domain" description="Fibronectin type-III" evidence="23">
    <location>
        <begin position="2944"/>
        <end position="3031"/>
    </location>
</feature>
<keyword evidence="4" id="KW-1003">Cell membrane</keyword>
<dbReference type="FunFam" id="2.60.40.10:FF:000991">
    <property type="entry name" value="Usherin"/>
    <property type="match status" value="1"/>
</dbReference>
<keyword evidence="10 21" id="KW-0472">Membrane</keyword>
<feature type="region of interest" description="Disordered" evidence="20">
    <location>
        <begin position="3409"/>
        <end position="3429"/>
    </location>
</feature>
<protein>
    <recommendedName>
        <fullName evidence="16">Usherin</fullName>
    </recommendedName>
    <alternativeName>
        <fullName evidence="17">Usher syndrome type IIa protein homolog</fullName>
    </alternativeName>
    <alternativeName>
        <fullName evidence="18">Usher syndrome type-2A protein homolog</fullName>
    </alternativeName>
</protein>
<dbReference type="PANTHER" id="PTHR46957:SF7">
    <property type="entry name" value="USHERIN"/>
    <property type="match status" value="1"/>
</dbReference>
<feature type="disulfide bond" evidence="19">
    <location>
        <begin position="707"/>
        <end position="716"/>
    </location>
</feature>
<keyword evidence="11 19" id="KW-1015">Disulfide bond</keyword>
<keyword evidence="14 19" id="KW-0424">Laminin EGF-like domain</keyword>
<dbReference type="FunFam" id="2.60.40.10:FF:001004">
    <property type="entry name" value="Usherin"/>
    <property type="match status" value="1"/>
</dbReference>
<evidence type="ECO:0000256" key="12">
    <source>
        <dbReference type="ARBA" id="ARBA00023180"/>
    </source>
</evidence>
<dbReference type="InterPro" id="IPR003961">
    <property type="entry name" value="FN3_dom"/>
</dbReference>
<evidence type="ECO:0000256" key="16">
    <source>
        <dbReference type="ARBA" id="ARBA00072076"/>
    </source>
</evidence>
<dbReference type="SMART" id="SM00560">
    <property type="entry name" value="LamGL"/>
    <property type="match status" value="1"/>
</dbReference>
<evidence type="ECO:0000256" key="1">
    <source>
        <dbReference type="ARBA" id="ARBA00004289"/>
    </source>
</evidence>
<dbReference type="Gene3D" id="2.60.120.200">
    <property type="match status" value="1"/>
</dbReference>
<gene>
    <name evidence="25" type="ORF">GDO81_008814</name>
</gene>
<dbReference type="InterPro" id="IPR013320">
    <property type="entry name" value="ConA-like_dom_sf"/>
</dbReference>
<dbReference type="FunFam" id="2.10.25.10:FF:000275">
    <property type="entry name" value="usherin"/>
    <property type="match status" value="1"/>
</dbReference>
<dbReference type="FunFam" id="2.60.40.10:FF:001100">
    <property type="entry name" value="Usherin"/>
    <property type="match status" value="1"/>
</dbReference>
<feature type="domain" description="Fibronectin type-III" evidence="23">
    <location>
        <begin position="1374"/>
        <end position="1471"/>
    </location>
</feature>
<dbReference type="FunFam" id="2.60.40.10:FF:002683">
    <property type="entry name" value="Predicted protein"/>
    <property type="match status" value="1"/>
</dbReference>
<feature type="domain" description="Fibronectin type-III" evidence="23">
    <location>
        <begin position="3123"/>
        <end position="3207"/>
    </location>
</feature>
<dbReference type="FunFam" id="2.60.40.10:FF:001716">
    <property type="entry name" value="Usherin"/>
    <property type="match status" value="1"/>
</dbReference>
<feature type="domain" description="Fibronectin type-III" evidence="23">
    <location>
        <begin position="1907"/>
        <end position="2001"/>
    </location>
</feature>
<evidence type="ECO:0000256" key="8">
    <source>
        <dbReference type="ARBA" id="ARBA00022737"/>
    </source>
</evidence>
<dbReference type="PANTHER" id="PTHR46957">
    <property type="entry name" value="CYTOKINE RECEPTOR"/>
    <property type="match status" value="1"/>
</dbReference>
<evidence type="ECO:0000313" key="25">
    <source>
        <dbReference type="EMBL" id="KAG8584399.1"/>
    </source>
</evidence>
<dbReference type="SUPFAM" id="SSF57196">
    <property type="entry name" value="EGF/Laminin"/>
    <property type="match status" value="8"/>
</dbReference>
<feature type="domain" description="Laminin EGF-like" evidence="22">
    <location>
        <begin position="585"/>
        <end position="636"/>
    </location>
</feature>
<dbReference type="GO" id="GO:0032391">
    <property type="term" value="C:photoreceptor connecting cilium"/>
    <property type="evidence" value="ECO:0007669"/>
    <property type="project" value="UniProtKB-ARBA"/>
</dbReference>
<feature type="disulfide bond" evidence="19">
    <location>
        <begin position="639"/>
        <end position="656"/>
    </location>
</feature>
<feature type="domain" description="Fibronectin type-III" evidence="23">
    <location>
        <begin position="2359"/>
        <end position="2449"/>
    </location>
</feature>
<feature type="region of interest" description="Disordered" evidence="20">
    <location>
        <begin position="931"/>
        <end position="954"/>
    </location>
</feature>
<dbReference type="GO" id="GO:0048731">
    <property type="term" value="P:system development"/>
    <property type="evidence" value="ECO:0007669"/>
    <property type="project" value="UniProtKB-ARBA"/>
</dbReference>
<dbReference type="FunFam" id="2.60.40.10:FF:001176">
    <property type="entry name" value="Usherin"/>
    <property type="match status" value="1"/>
</dbReference>
<dbReference type="PROSITE" id="PS50027">
    <property type="entry name" value="EGF_LAM_2"/>
    <property type="match status" value="8"/>
</dbReference>
<keyword evidence="5" id="KW-0964">Secreted</keyword>
<dbReference type="SMART" id="SM00060">
    <property type="entry name" value="FN3"/>
    <property type="match status" value="22"/>
</dbReference>
<feature type="domain" description="Laminin N-terminal" evidence="24">
    <location>
        <begin position="199"/>
        <end position="444"/>
    </location>
</feature>
<feature type="disulfide bond" evidence="19">
    <location>
        <begin position="812"/>
        <end position="821"/>
    </location>
</feature>
<feature type="disulfide bond" evidence="19">
    <location>
        <begin position="620"/>
        <end position="634"/>
    </location>
</feature>
<feature type="domain" description="Laminin EGF-like" evidence="22">
    <location>
        <begin position="737"/>
        <end position="789"/>
    </location>
</feature>